<evidence type="ECO:0000259" key="1">
    <source>
        <dbReference type="Pfam" id="PF01832"/>
    </source>
</evidence>
<dbReference type="Pfam" id="PF01832">
    <property type="entry name" value="Glucosaminidase"/>
    <property type="match status" value="1"/>
</dbReference>
<dbReference type="STRING" id="1850254.LPB137_00705"/>
<name>A0A1P8KIY1_9BACT</name>
<dbReference type="PANTHER" id="PTHR40572">
    <property type="entry name" value="PROTEIN BAX"/>
    <property type="match status" value="1"/>
</dbReference>
<evidence type="ECO:0000313" key="2">
    <source>
        <dbReference type="EMBL" id="APW64456.1"/>
    </source>
</evidence>
<dbReference type="Gene3D" id="1.10.530.10">
    <property type="match status" value="1"/>
</dbReference>
<dbReference type="Proteomes" id="UP000186074">
    <property type="component" value="Chromosome"/>
</dbReference>
<evidence type="ECO:0000313" key="3">
    <source>
        <dbReference type="Proteomes" id="UP000186074"/>
    </source>
</evidence>
<organism evidence="2 3">
    <name type="scientific">Poseidonibacter parvus</name>
    <dbReference type="NCBI Taxonomy" id="1850254"/>
    <lineage>
        <taxon>Bacteria</taxon>
        <taxon>Pseudomonadati</taxon>
        <taxon>Campylobacterota</taxon>
        <taxon>Epsilonproteobacteria</taxon>
        <taxon>Campylobacterales</taxon>
        <taxon>Arcobacteraceae</taxon>
        <taxon>Poseidonibacter</taxon>
    </lineage>
</organism>
<dbReference type="InterPro" id="IPR002901">
    <property type="entry name" value="MGlyc_endo_b_GlcNAc-like_dom"/>
</dbReference>
<dbReference type="KEGG" id="alp:LPB137_00705"/>
<dbReference type="InterPro" id="IPR053195">
    <property type="entry name" value="Bax-like"/>
</dbReference>
<dbReference type="RefSeq" id="WP_076083029.1">
    <property type="nucleotide sequence ID" value="NZ_CP019070.1"/>
</dbReference>
<dbReference type="PANTHER" id="PTHR40572:SF1">
    <property type="entry name" value="PROTEIN BAX"/>
    <property type="match status" value="1"/>
</dbReference>
<protein>
    <recommendedName>
        <fullName evidence="1">Mannosyl-glycoprotein endo-beta-N-acetylglucosamidase-like domain-containing protein</fullName>
    </recommendedName>
</protein>
<sequence length="243" mass="28870">MLINKLLFFILLFSSAIFAKGMPKEYFEIKDREKQKIYFFEYIYKLSKNENEKILKERNFVKNILNSNLLNIDTNSDEFLKLLKIKKKYRIKKLYDLKSYMSKIDVIPPALSLSQAAIESGWGKSRFVKEANNIFGHWTYNSKIGMIPKQRNAGAKHFIRVFKTMQASVNAYMLNLNRNNAYKAFHKERYAIRLKNKKPTGLKLSQTMINYSGIAEEYLRILKKVILKNNLKKYDKRFYQQIK</sequence>
<dbReference type="AlphaFoldDB" id="A0A1P8KIY1"/>
<keyword evidence="3" id="KW-1185">Reference proteome</keyword>
<accession>A0A1P8KIY1</accession>
<dbReference type="EMBL" id="CP019070">
    <property type="protein sequence ID" value="APW64456.1"/>
    <property type="molecule type" value="Genomic_DNA"/>
</dbReference>
<feature type="domain" description="Mannosyl-glycoprotein endo-beta-N-acetylglucosamidase-like" evidence="1">
    <location>
        <begin position="100"/>
        <end position="230"/>
    </location>
</feature>
<gene>
    <name evidence="2" type="ORF">LPB137_00705</name>
</gene>
<dbReference type="OrthoDB" id="9788155at2"/>
<proteinExistence type="predicted"/>
<reference evidence="2 3" key="1">
    <citation type="submission" date="2017-01" db="EMBL/GenBank/DDBJ databases">
        <title>Genome sequencing of Arcobacter sp. LPB0137.</title>
        <authorList>
            <person name="Lee G.-W."/>
            <person name="Yi H."/>
        </authorList>
    </citation>
    <scope>NUCLEOTIDE SEQUENCE [LARGE SCALE GENOMIC DNA]</scope>
    <source>
        <strain evidence="2 3">LPB0137</strain>
    </source>
</reference>
<dbReference type="GO" id="GO:0004040">
    <property type="term" value="F:amidase activity"/>
    <property type="evidence" value="ECO:0007669"/>
    <property type="project" value="InterPro"/>
</dbReference>